<dbReference type="Proteomes" id="UP001310594">
    <property type="component" value="Unassembled WGS sequence"/>
</dbReference>
<dbReference type="Gene3D" id="2.170.260.10">
    <property type="entry name" value="paz domain"/>
    <property type="match status" value="1"/>
</dbReference>
<sequence length="1112" mass="121454">MFAQSPLIEQADSESWWPFPSPAQTAPSPPHHDTTTTIDIAATGQVGLLPAIGTPSTITVLVSTRFCDIDGHPYLLQTAHAQAKPSLTRSPSQHNQQSSYHLTTLNSTTPGTSVCLVNIPPNNANTDSLTATSNTMAGPPRPVASTKQVVANSQNSSSKSTRSSASSSGSRSDAPGSRAASNAGSIARSSRSVGGYDGNKDPEASSSGTRNPATSRVLVDPKNFDLGVAGWSTVRGTSAPGVMPARPNPSSLGQPVKIGLNTFRLKKMPSSSVYQYDIIVGDGAEKRGLMTRVWASKAVQKELGHGWIYDGNKLAWSMKKLDRELRLLVDLDSAEEGGKPKKSGKENKHRIVIKQTNTVGIQVLTSYLAGQCSFDNTVLESINFFDHLLREFPRTRYTSIKRNFFAKGETRFDLGNAVEAFKGVYQSLRIGHAGAKQACLTINVDVANGTFWKELPVHMAALQLTGRRDINDLIQACKQGESSRTGQDLKKMRKLHVVAKHRGKDTVDDYVIERFLYGKSARDHKFENEEGKMISVYDLFAQKYNVRLQFPDLPLAKMTKGKNTVLPLEVLTIKPNERYAFKMDERQTSNMIKFAVEPPPQRWKAVEHGLNMLHWDKDPVLKHFGVEVSKSKTMVDGRLITAPKVAFGTGDAKPGTSGRWDLKGKKFLTPNTAPLKSWGVCVVPGRRGGKPDKSIVQNFITEFCKIYAGHGGKVESKQPEFSLATGDDVGQWVTMLWNQTGNKFNARPQLLVFILPDKDSVTYGRIKRSAECRYGVVTQCLQYAHVQKCQGQYISNVCMKVNAKLGGSTARAIGAKSGGATGLFTVPTMILGADVSHAAPGSQASSMAALTCSMDRLAIRYAAACQTNGYRVEMMTTENINEMLKPMMQSWVAGPGGGKFPSRIIYFRDGVSEGQYAHVLQQEVQDMKALLKTADPNLNIPFIVVVGSKRHHVRFFPEKGDRNGNPLPGTLVETGVTHPYENDFYLCGHAAIKGTARPMHYHVLLNEVNMSNEELQTMIYEHSYQYIRATTPVSQHPAIYYAHIASNRAVPHDPSWSGSSDGAPSVASRPRSGSQSGSQGNSRGSSSGAPTDIQKLLPMPNQGNIMTSMWYI</sequence>
<evidence type="ECO:0000256" key="2">
    <source>
        <dbReference type="SAM" id="MobiDB-lite"/>
    </source>
</evidence>
<evidence type="ECO:0000259" key="4">
    <source>
        <dbReference type="PROSITE" id="PS50822"/>
    </source>
</evidence>
<dbReference type="InterPro" id="IPR012337">
    <property type="entry name" value="RNaseH-like_sf"/>
</dbReference>
<dbReference type="InterPro" id="IPR003100">
    <property type="entry name" value="PAZ_dom"/>
</dbReference>
<dbReference type="Pfam" id="PF02170">
    <property type="entry name" value="PAZ"/>
    <property type="match status" value="1"/>
</dbReference>
<dbReference type="EMBL" id="JAVRQU010000008">
    <property type="protein sequence ID" value="KAK5699867.1"/>
    <property type="molecule type" value="Genomic_DNA"/>
</dbReference>
<dbReference type="GO" id="GO:0003723">
    <property type="term" value="F:RNA binding"/>
    <property type="evidence" value="ECO:0007669"/>
    <property type="project" value="InterPro"/>
</dbReference>
<dbReference type="Pfam" id="PF16487">
    <property type="entry name" value="ArgoMid"/>
    <property type="match status" value="1"/>
</dbReference>
<evidence type="ECO:0000313" key="5">
    <source>
        <dbReference type="EMBL" id="KAK5699867.1"/>
    </source>
</evidence>
<dbReference type="Pfam" id="PF16486">
    <property type="entry name" value="ArgoN"/>
    <property type="match status" value="1"/>
</dbReference>
<feature type="compositionally biased region" description="Polar residues" evidence="2">
    <location>
        <begin position="85"/>
        <end position="105"/>
    </location>
</feature>
<dbReference type="InterPro" id="IPR036085">
    <property type="entry name" value="PAZ_dom_sf"/>
</dbReference>
<proteinExistence type="inferred from homology"/>
<name>A0AAN7VSL0_9PEZI</name>
<dbReference type="Gene3D" id="3.40.50.2300">
    <property type="match status" value="1"/>
</dbReference>
<feature type="domain" description="Piwi" evidence="4">
    <location>
        <begin position="750"/>
        <end position="1049"/>
    </location>
</feature>
<dbReference type="InterPro" id="IPR032474">
    <property type="entry name" value="Argonaute_N"/>
</dbReference>
<dbReference type="SMART" id="SM01163">
    <property type="entry name" value="DUF1785"/>
    <property type="match status" value="1"/>
</dbReference>
<dbReference type="InterPro" id="IPR032472">
    <property type="entry name" value="ArgoL2"/>
</dbReference>
<dbReference type="InterPro" id="IPR032473">
    <property type="entry name" value="Argonaute_Mid_dom"/>
</dbReference>
<comment type="similarity">
    <text evidence="1">Belongs to the argonaute family.</text>
</comment>
<evidence type="ECO:0000259" key="3">
    <source>
        <dbReference type="PROSITE" id="PS50821"/>
    </source>
</evidence>
<dbReference type="Pfam" id="PF16488">
    <property type="entry name" value="ArgoL2"/>
    <property type="match status" value="1"/>
</dbReference>
<feature type="compositionally biased region" description="Low complexity" evidence="2">
    <location>
        <begin position="151"/>
        <end position="181"/>
    </location>
</feature>
<feature type="region of interest" description="Disordered" evidence="2">
    <location>
        <begin position="1051"/>
        <end position="1100"/>
    </location>
</feature>
<dbReference type="SUPFAM" id="SSF53098">
    <property type="entry name" value="Ribonuclease H-like"/>
    <property type="match status" value="1"/>
</dbReference>
<dbReference type="SMART" id="SM00950">
    <property type="entry name" value="Piwi"/>
    <property type="match status" value="1"/>
</dbReference>
<evidence type="ECO:0000256" key="1">
    <source>
        <dbReference type="RuleBase" id="RU361178"/>
    </source>
</evidence>
<dbReference type="SUPFAM" id="SSF101690">
    <property type="entry name" value="PAZ domain"/>
    <property type="match status" value="1"/>
</dbReference>
<gene>
    <name evidence="5" type="primary">ago1_1</name>
    <name evidence="5" type="ORF">LTR97_006000</name>
</gene>
<dbReference type="PANTHER" id="PTHR22891">
    <property type="entry name" value="EUKARYOTIC TRANSLATION INITIATION FACTOR 2C"/>
    <property type="match status" value="1"/>
</dbReference>
<dbReference type="Gene3D" id="3.30.420.10">
    <property type="entry name" value="Ribonuclease H-like superfamily/Ribonuclease H"/>
    <property type="match status" value="1"/>
</dbReference>
<dbReference type="AlphaFoldDB" id="A0AAN7VSL0"/>
<feature type="region of interest" description="Disordered" evidence="2">
    <location>
        <begin position="126"/>
        <end position="218"/>
    </location>
</feature>
<reference evidence="5" key="1">
    <citation type="submission" date="2023-08" db="EMBL/GenBank/DDBJ databases">
        <title>Black Yeasts Isolated from many extreme environments.</title>
        <authorList>
            <person name="Coleine C."/>
            <person name="Stajich J.E."/>
            <person name="Selbmann L."/>
        </authorList>
    </citation>
    <scope>NUCLEOTIDE SEQUENCE</scope>
    <source>
        <strain evidence="5">CCFEE 5810</strain>
    </source>
</reference>
<feature type="compositionally biased region" description="Low complexity" evidence="2">
    <location>
        <begin position="1068"/>
        <end position="1088"/>
    </location>
</feature>
<dbReference type="PROSITE" id="PS50821">
    <property type="entry name" value="PAZ"/>
    <property type="match status" value="1"/>
</dbReference>
<dbReference type="InterPro" id="IPR014811">
    <property type="entry name" value="ArgoL1"/>
</dbReference>
<organism evidence="5 6">
    <name type="scientific">Elasticomyces elasticus</name>
    <dbReference type="NCBI Taxonomy" id="574655"/>
    <lineage>
        <taxon>Eukaryota</taxon>
        <taxon>Fungi</taxon>
        <taxon>Dikarya</taxon>
        <taxon>Ascomycota</taxon>
        <taxon>Pezizomycotina</taxon>
        <taxon>Dothideomycetes</taxon>
        <taxon>Dothideomycetidae</taxon>
        <taxon>Mycosphaerellales</taxon>
        <taxon>Teratosphaeriaceae</taxon>
        <taxon>Elasticomyces</taxon>
    </lineage>
</organism>
<evidence type="ECO:0000313" key="6">
    <source>
        <dbReference type="Proteomes" id="UP001310594"/>
    </source>
</evidence>
<dbReference type="PROSITE" id="PS50822">
    <property type="entry name" value="PIWI"/>
    <property type="match status" value="1"/>
</dbReference>
<dbReference type="SMART" id="SM00949">
    <property type="entry name" value="PAZ"/>
    <property type="match status" value="1"/>
</dbReference>
<feature type="region of interest" description="Disordered" evidence="2">
    <location>
        <begin position="82"/>
        <end position="105"/>
    </location>
</feature>
<feature type="compositionally biased region" description="Polar residues" evidence="2">
    <location>
        <begin position="204"/>
        <end position="214"/>
    </location>
</feature>
<dbReference type="CDD" id="cd02846">
    <property type="entry name" value="PAZ_argonaute_like"/>
    <property type="match status" value="1"/>
</dbReference>
<feature type="compositionally biased region" description="Polar residues" evidence="2">
    <location>
        <begin position="126"/>
        <end position="136"/>
    </location>
</feature>
<dbReference type="CDD" id="cd04657">
    <property type="entry name" value="Piwi_ago-like"/>
    <property type="match status" value="1"/>
</dbReference>
<feature type="compositionally biased region" description="Polar residues" evidence="2">
    <location>
        <begin position="182"/>
        <end position="192"/>
    </location>
</feature>
<dbReference type="InterPro" id="IPR045246">
    <property type="entry name" value="Piwi_ago-like"/>
</dbReference>
<dbReference type="InterPro" id="IPR036397">
    <property type="entry name" value="RNaseH_sf"/>
</dbReference>
<dbReference type="InterPro" id="IPR003165">
    <property type="entry name" value="Piwi"/>
</dbReference>
<accession>A0AAN7VSL0</accession>
<dbReference type="Pfam" id="PF08699">
    <property type="entry name" value="ArgoL1"/>
    <property type="match status" value="1"/>
</dbReference>
<dbReference type="Pfam" id="PF02171">
    <property type="entry name" value="Piwi"/>
    <property type="match status" value="1"/>
</dbReference>
<feature type="domain" description="PAZ" evidence="3">
    <location>
        <begin position="469"/>
        <end position="575"/>
    </location>
</feature>
<protein>
    <submittedName>
        <fullName evidence="5">Protein argonaute</fullName>
    </submittedName>
</protein>
<comment type="caution">
    <text evidence="5">The sequence shown here is derived from an EMBL/GenBank/DDBJ whole genome shotgun (WGS) entry which is preliminary data.</text>
</comment>
<feature type="region of interest" description="Disordered" evidence="2">
    <location>
        <begin position="1"/>
        <end position="35"/>
    </location>
</feature>